<dbReference type="AlphaFoldDB" id="D6WMY9"/>
<name>D6WMY9_TRICA</name>
<gene>
    <name evidence="2" type="primary">GLEAN_14618</name>
    <name evidence="2" type="ORF">TcasGA2_TC014618</name>
</gene>
<evidence type="ECO:0000313" key="3">
    <source>
        <dbReference type="Proteomes" id="UP000007266"/>
    </source>
</evidence>
<dbReference type="HOGENOM" id="CLU_2111998_0_0_1"/>
<feature type="region of interest" description="Disordered" evidence="1">
    <location>
        <begin position="63"/>
        <end position="115"/>
    </location>
</feature>
<proteinExistence type="predicted"/>
<evidence type="ECO:0000256" key="1">
    <source>
        <dbReference type="SAM" id="MobiDB-lite"/>
    </source>
</evidence>
<protein>
    <submittedName>
        <fullName evidence="2">Uncharacterized protein</fullName>
    </submittedName>
</protein>
<reference evidence="2 3" key="2">
    <citation type="journal article" date="2010" name="Nucleic Acids Res.">
        <title>BeetleBase in 2010: revisions to provide comprehensive genomic information for Tribolium castaneum.</title>
        <authorList>
            <person name="Kim H.S."/>
            <person name="Murphy T."/>
            <person name="Xia J."/>
            <person name="Caragea D."/>
            <person name="Park Y."/>
            <person name="Beeman R.W."/>
            <person name="Lorenzen M.D."/>
            <person name="Butcher S."/>
            <person name="Manak J.R."/>
            <person name="Brown S.J."/>
        </authorList>
    </citation>
    <scope>GENOME REANNOTATION</scope>
    <source>
        <strain evidence="2 3">Georgia GA2</strain>
    </source>
</reference>
<accession>D6WMY9</accession>
<feature type="compositionally biased region" description="Polar residues" evidence="1">
    <location>
        <begin position="92"/>
        <end position="101"/>
    </location>
</feature>
<dbReference type="EMBL" id="KQ971343">
    <property type="protein sequence ID" value="EFA04325.1"/>
    <property type="molecule type" value="Genomic_DNA"/>
</dbReference>
<dbReference type="InParanoid" id="D6WMY9"/>
<dbReference type="Proteomes" id="UP000007266">
    <property type="component" value="Linkage group 5"/>
</dbReference>
<organism evidence="2 3">
    <name type="scientific">Tribolium castaneum</name>
    <name type="common">Red flour beetle</name>
    <dbReference type="NCBI Taxonomy" id="7070"/>
    <lineage>
        <taxon>Eukaryota</taxon>
        <taxon>Metazoa</taxon>
        <taxon>Ecdysozoa</taxon>
        <taxon>Arthropoda</taxon>
        <taxon>Hexapoda</taxon>
        <taxon>Insecta</taxon>
        <taxon>Pterygota</taxon>
        <taxon>Neoptera</taxon>
        <taxon>Endopterygota</taxon>
        <taxon>Coleoptera</taxon>
        <taxon>Polyphaga</taxon>
        <taxon>Cucujiformia</taxon>
        <taxon>Tenebrionidae</taxon>
        <taxon>Tenebrionidae incertae sedis</taxon>
        <taxon>Tribolium</taxon>
    </lineage>
</organism>
<reference evidence="2 3" key="1">
    <citation type="journal article" date="2008" name="Nature">
        <title>The genome of the model beetle and pest Tribolium castaneum.</title>
        <authorList>
            <consortium name="Tribolium Genome Sequencing Consortium"/>
            <person name="Richards S."/>
            <person name="Gibbs R.A."/>
            <person name="Weinstock G.M."/>
            <person name="Brown S.J."/>
            <person name="Denell R."/>
            <person name="Beeman R.W."/>
            <person name="Gibbs R."/>
            <person name="Beeman R.W."/>
            <person name="Brown S.J."/>
            <person name="Bucher G."/>
            <person name="Friedrich M."/>
            <person name="Grimmelikhuijzen C.J."/>
            <person name="Klingler M."/>
            <person name="Lorenzen M."/>
            <person name="Richards S."/>
            <person name="Roth S."/>
            <person name="Schroder R."/>
            <person name="Tautz D."/>
            <person name="Zdobnov E.M."/>
            <person name="Muzny D."/>
            <person name="Gibbs R.A."/>
            <person name="Weinstock G.M."/>
            <person name="Attaway T."/>
            <person name="Bell S."/>
            <person name="Buhay C.J."/>
            <person name="Chandrabose M.N."/>
            <person name="Chavez D."/>
            <person name="Clerk-Blankenburg K.P."/>
            <person name="Cree A."/>
            <person name="Dao M."/>
            <person name="Davis C."/>
            <person name="Chacko J."/>
            <person name="Dinh H."/>
            <person name="Dugan-Rocha S."/>
            <person name="Fowler G."/>
            <person name="Garner T.T."/>
            <person name="Garnes J."/>
            <person name="Gnirke A."/>
            <person name="Hawes A."/>
            <person name="Hernandez J."/>
            <person name="Hines S."/>
            <person name="Holder M."/>
            <person name="Hume J."/>
            <person name="Jhangiani S.N."/>
            <person name="Joshi V."/>
            <person name="Khan Z.M."/>
            <person name="Jackson L."/>
            <person name="Kovar C."/>
            <person name="Kowis A."/>
            <person name="Lee S."/>
            <person name="Lewis L.R."/>
            <person name="Margolis J."/>
            <person name="Morgan M."/>
            <person name="Nazareth L.V."/>
            <person name="Nguyen N."/>
            <person name="Okwuonu G."/>
            <person name="Parker D."/>
            <person name="Richards S."/>
            <person name="Ruiz S.J."/>
            <person name="Santibanez J."/>
            <person name="Savard J."/>
            <person name="Scherer S.E."/>
            <person name="Schneider B."/>
            <person name="Sodergren E."/>
            <person name="Tautz D."/>
            <person name="Vattahil S."/>
            <person name="Villasana D."/>
            <person name="White C.S."/>
            <person name="Wright R."/>
            <person name="Park Y."/>
            <person name="Beeman R.W."/>
            <person name="Lord J."/>
            <person name="Oppert B."/>
            <person name="Lorenzen M."/>
            <person name="Brown S."/>
            <person name="Wang L."/>
            <person name="Savard J."/>
            <person name="Tautz D."/>
            <person name="Richards S."/>
            <person name="Weinstock G."/>
            <person name="Gibbs R.A."/>
            <person name="Liu Y."/>
            <person name="Worley K."/>
            <person name="Weinstock G."/>
            <person name="Elsik C.G."/>
            <person name="Reese J.T."/>
            <person name="Elhaik E."/>
            <person name="Landan G."/>
            <person name="Graur D."/>
            <person name="Arensburger P."/>
            <person name="Atkinson P."/>
            <person name="Beeman R.W."/>
            <person name="Beidler J."/>
            <person name="Brown S.J."/>
            <person name="Demuth J.P."/>
            <person name="Drury D.W."/>
            <person name="Du Y.Z."/>
            <person name="Fujiwara H."/>
            <person name="Lorenzen M."/>
            <person name="Maselli V."/>
            <person name="Osanai M."/>
            <person name="Park Y."/>
            <person name="Robertson H.M."/>
            <person name="Tu Z."/>
            <person name="Wang J.J."/>
            <person name="Wang S."/>
            <person name="Richards S."/>
            <person name="Song H."/>
            <person name="Zhang L."/>
            <person name="Sodergren E."/>
            <person name="Werner D."/>
            <person name="Stanke M."/>
            <person name="Morgenstern B."/>
            <person name="Solovyev V."/>
            <person name="Kosarev P."/>
            <person name="Brown G."/>
            <person name="Chen H.C."/>
            <person name="Ermolaeva O."/>
            <person name="Hlavina W."/>
            <person name="Kapustin Y."/>
            <person name="Kiryutin B."/>
            <person name="Kitts P."/>
            <person name="Maglott D."/>
            <person name="Pruitt K."/>
            <person name="Sapojnikov V."/>
            <person name="Souvorov A."/>
            <person name="Mackey A.J."/>
            <person name="Waterhouse R.M."/>
            <person name="Wyder S."/>
            <person name="Zdobnov E.M."/>
            <person name="Zdobnov E.M."/>
            <person name="Wyder S."/>
            <person name="Kriventseva E.V."/>
            <person name="Kadowaki T."/>
            <person name="Bork P."/>
            <person name="Aranda M."/>
            <person name="Bao R."/>
            <person name="Beermann A."/>
            <person name="Berns N."/>
            <person name="Bolognesi R."/>
            <person name="Bonneton F."/>
            <person name="Bopp D."/>
            <person name="Brown S.J."/>
            <person name="Bucher G."/>
            <person name="Butts T."/>
            <person name="Chaumot A."/>
            <person name="Denell R.E."/>
            <person name="Ferrier D.E."/>
            <person name="Friedrich M."/>
            <person name="Gordon C.M."/>
            <person name="Jindra M."/>
            <person name="Klingler M."/>
            <person name="Lan Q."/>
            <person name="Lattorff H.M."/>
            <person name="Laudet V."/>
            <person name="von Levetsow C."/>
            <person name="Liu Z."/>
            <person name="Lutz R."/>
            <person name="Lynch J.A."/>
            <person name="da Fonseca R.N."/>
            <person name="Posnien N."/>
            <person name="Reuter R."/>
            <person name="Roth S."/>
            <person name="Savard J."/>
            <person name="Schinko J.B."/>
            <person name="Schmitt C."/>
            <person name="Schoppmeier M."/>
            <person name="Schroder R."/>
            <person name="Shippy T.D."/>
            <person name="Simonnet F."/>
            <person name="Marques-Souza H."/>
            <person name="Tautz D."/>
            <person name="Tomoyasu Y."/>
            <person name="Trauner J."/>
            <person name="Van der Zee M."/>
            <person name="Vervoort M."/>
            <person name="Wittkopp N."/>
            <person name="Wimmer E.A."/>
            <person name="Yang X."/>
            <person name="Jones A.K."/>
            <person name="Sattelle D.B."/>
            <person name="Ebert P.R."/>
            <person name="Nelson D."/>
            <person name="Scott J.G."/>
            <person name="Beeman R.W."/>
            <person name="Muthukrishnan S."/>
            <person name="Kramer K.J."/>
            <person name="Arakane Y."/>
            <person name="Beeman R.W."/>
            <person name="Zhu Q."/>
            <person name="Hogenkamp D."/>
            <person name="Dixit R."/>
            <person name="Oppert B."/>
            <person name="Jiang H."/>
            <person name="Zou Z."/>
            <person name="Marshall J."/>
            <person name="Elpidina E."/>
            <person name="Vinokurov K."/>
            <person name="Oppert C."/>
            <person name="Zou Z."/>
            <person name="Evans J."/>
            <person name="Lu Z."/>
            <person name="Zhao P."/>
            <person name="Sumathipala N."/>
            <person name="Altincicek B."/>
            <person name="Vilcinskas A."/>
            <person name="Williams M."/>
            <person name="Hultmark D."/>
            <person name="Hetru C."/>
            <person name="Jiang H."/>
            <person name="Grimmelikhuijzen C.J."/>
            <person name="Hauser F."/>
            <person name="Cazzamali G."/>
            <person name="Williamson M."/>
            <person name="Park Y."/>
            <person name="Li B."/>
            <person name="Tanaka Y."/>
            <person name="Predel R."/>
            <person name="Neupert S."/>
            <person name="Schachtner J."/>
            <person name="Verleyen P."/>
            <person name="Raible F."/>
            <person name="Bork P."/>
            <person name="Friedrich M."/>
            <person name="Walden K.K."/>
            <person name="Robertson H.M."/>
            <person name="Angeli S."/>
            <person name="Foret S."/>
            <person name="Bucher G."/>
            <person name="Schuetz S."/>
            <person name="Maleszka R."/>
            <person name="Wimmer E.A."/>
            <person name="Beeman R.W."/>
            <person name="Lorenzen M."/>
            <person name="Tomoyasu Y."/>
            <person name="Miller S.C."/>
            <person name="Grossmann D."/>
            <person name="Bucher G."/>
        </authorList>
    </citation>
    <scope>NUCLEOTIDE SEQUENCE [LARGE SCALE GENOMIC DNA]</scope>
    <source>
        <strain evidence="2 3">Georgia GA2</strain>
    </source>
</reference>
<keyword evidence="3" id="KW-1185">Reference proteome</keyword>
<sequence length="115" mass="12549">MGASAVAVPLRSDRALDRACSELAVSHQDGPLLRELSSGYPTNVHLIRLIAAFSRADSTNADQGRTFNTFPIKRPLTQSGASDNRLQHPLVKSQSNLSQIGRRQPAKFPRTAEIK</sequence>
<evidence type="ECO:0000313" key="2">
    <source>
        <dbReference type="EMBL" id="EFA04325.1"/>
    </source>
</evidence>